<dbReference type="Gene3D" id="3.20.20.140">
    <property type="entry name" value="Metal-dependent hydrolases"/>
    <property type="match status" value="1"/>
</dbReference>
<dbReference type="SUPFAM" id="SSF51556">
    <property type="entry name" value="Metallo-dependent hydrolases"/>
    <property type="match status" value="1"/>
</dbReference>
<organism evidence="3 4">
    <name type="scientific">Polynucleobacter kasalickyi</name>
    <dbReference type="NCBI Taxonomy" id="1938817"/>
    <lineage>
        <taxon>Bacteria</taxon>
        <taxon>Pseudomonadati</taxon>
        <taxon>Pseudomonadota</taxon>
        <taxon>Betaproteobacteria</taxon>
        <taxon>Burkholderiales</taxon>
        <taxon>Burkholderiaceae</taxon>
        <taxon>Polynucleobacter</taxon>
    </lineage>
</organism>
<dbReference type="PANTHER" id="PTHR21240">
    <property type="entry name" value="2-AMINO-3-CARBOXYLMUCONATE-6-SEMIALDEHYDE DECARBOXYLASE"/>
    <property type="match status" value="1"/>
</dbReference>
<name>A0A1W2C829_9BURK</name>
<dbReference type="GO" id="GO:0005737">
    <property type="term" value="C:cytoplasm"/>
    <property type="evidence" value="ECO:0007669"/>
    <property type="project" value="TreeGrafter"/>
</dbReference>
<dbReference type="RefSeq" id="WP_084285928.1">
    <property type="nucleotide sequence ID" value="NZ_FWXJ01000020.1"/>
</dbReference>
<gene>
    <name evidence="3" type="ORF">SAMN06296008_12026</name>
</gene>
<dbReference type="EMBL" id="FWXJ01000020">
    <property type="protein sequence ID" value="SMC81405.1"/>
    <property type="molecule type" value="Genomic_DNA"/>
</dbReference>
<dbReference type="PROSITE" id="PS51318">
    <property type="entry name" value="TAT"/>
    <property type="match status" value="1"/>
</dbReference>
<dbReference type="AlphaFoldDB" id="A0A1W2C829"/>
<sequence>MNSRRAFLSNSAKALGGLTFCGCGLLHAANAQTNKPLRRPPVIINGKKIKAIDVHAHCLFQDSIDLMGDEAKSVPPPTKGVKEHFIQIDERIANMQSQGVDMQVLSVNPYWYRKDKETAAEICRINNKNLAELSAQRPDHFRAFASLAMQFPELAVEQLEEAVKKYGLVGAAIGGSVLGDDFSNPKYHPVLAKAQELNVALFIHPQSTPQLASRFKGNGWLSNVIGNPLDTTIALQRLIFDGVFDKYPQLKVIGAHGGGYLGSYAPRSDHGCFISPQNCDPSVNLKKKPTEYLHQIYFDSLVFTPEALRHLVAQVGSSQIMIGTDHPIPWEERPVDHVMATPTLSNQDRINILSSNAAKVLGIKL</sequence>
<keyword evidence="4" id="KW-1185">Reference proteome</keyword>
<dbReference type="GO" id="GO:0019748">
    <property type="term" value="P:secondary metabolic process"/>
    <property type="evidence" value="ECO:0007669"/>
    <property type="project" value="TreeGrafter"/>
</dbReference>
<protein>
    <submittedName>
        <fullName evidence="3">Aminocarboxymuconate-semialdehyde decarboxylase</fullName>
    </submittedName>
</protein>
<dbReference type="PANTHER" id="PTHR21240:SF28">
    <property type="entry name" value="ISO-OROTATE DECARBOXYLASE (EUROFUNG)"/>
    <property type="match status" value="1"/>
</dbReference>
<dbReference type="GO" id="GO:0016831">
    <property type="term" value="F:carboxy-lyase activity"/>
    <property type="evidence" value="ECO:0007669"/>
    <property type="project" value="InterPro"/>
</dbReference>
<accession>A0A1W2C829</accession>
<dbReference type="GO" id="GO:0016787">
    <property type="term" value="F:hydrolase activity"/>
    <property type="evidence" value="ECO:0007669"/>
    <property type="project" value="InterPro"/>
</dbReference>
<feature type="domain" description="Amidohydrolase-related" evidence="2">
    <location>
        <begin position="52"/>
        <end position="363"/>
    </location>
</feature>
<dbReference type="STRING" id="1938817.SAMN06296008_12026"/>
<evidence type="ECO:0000259" key="2">
    <source>
        <dbReference type="Pfam" id="PF04909"/>
    </source>
</evidence>
<dbReference type="Pfam" id="PF04909">
    <property type="entry name" value="Amidohydro_2"/>
    <property type="match status" value="1"/>
</dbReference>
<proteinExistence type="predicted"/>
<dbReference type="OrthoDB" id="8673173at2"/>
<dbReference type="CDD" id="cd01292">
    <property type="entry name" value="metallo-dependent_hydrolases"/>
    <property type="match status" value="1"/>
</dbReference>
<dbReference type="InterPro" id="IPR032466">
    <property type="entry name" value="Metal_Hydrolase"/>
</dbReference>
<dbReference type="InterPro" id="IPR006680">
    <property type="entry name" value="Amidohydro-rel"/>
</dbReference>
<evidence type="ECO:0000256" key="1">
    <source>
        <dbReference type="ARBA" id="ARBA00023239"/>
    </source>
</evidence>
<evidence type="ECO:0000313" key="3">
    <source>
        <dbReference type="EMBL" id="SMC81405.1"/>
    </source>
</evidence>
<dbReference type="InterPro" id="IPR006311">
    <property type="entry name" value="TAT_signal"/>
</dbReference>
<dbReference type="InterPro" id="IPR032465">
    <property type="entry name" value="ACMSD"/>
</dbReference>
<keyword evidence="1" id="KW-0456">Lyase</keyword>
<dbReference type="Proteomes" id="UP000192708">
    <property type="component" value="Unassembled WGS sequence"/>
</dbReference>
<reference evidence="3 4" key="1">
    <citation type="submission" date="2017-04" db="EMBL/GenBank/DDBJ databases">
        <authorList>
            <person name="Afonso C.L."/>
            <person name="Miller P.J."/>
            <person name="Scott M.A."/>
            <person name="Spackman E."/>
            <person name="Goraichik I."/>
            <person name="Dimitrov K.M."/>
            <person name="Suarez D.L."/>
            <person name="Swayne D.E."/>
        </authorList>
    </citation>
    <scope>NUCLEOTIDE SEQUENCE [LARGE SCALE GENOMIC DNA]</scope>
    <source>
        <strain evidence="3 4">VK13</strain>
    </source>
</reference>
<evidence type="ECO:0000313" key="4">
    <source>
        <dbReference type="Proteomes" id="UP000192708"/>
    </source>
</evidence>